<dbReference type="OrthoDB" id="6097645at2"/>
<dbReference type="Gene3D" id="1.10.287.1490">
    <property type="match status" value="2"/>
</dbReference>
<dbReference type="Proteomes" id="UP000182769">
    <property type="component" value="Unassembled WGS sequence"/>
</dbReference>
<gene>
    <name evidence="3" type="ORF">Ga0061065_103305</name>
</gene>
<proteinExistence type="predicted"/>
<feature type="transmembrane region" description="Helical" evidence="2">
    <location>
        <begin position="541"/>
        <end position="559"/>
    </location>
</feature>
<evidence type="ECO:0000256" key="2">
    <source>
        <dbReference type="SAM" id="Phobius"/>
    </source>
</evidence>
<evidence type="ECO:0000313" key="4">
    <source>
        <dbReference type="Proteomes" id="UP000182769"/>
    </source>
</evidence>
<dbReference type="EMBL" id="CYHG01000003">
    <property type="protein sequence ID" value="CUB03454.1"/>
    <property type="molecule type" value="Genomic_DNA"/>
</dbReference>
<accession>A0A0K6IK18</accession>
<keyword evidence="4" id="KW-1185">Reference proteome</keyword>
<keyword evidence="2" id="KW-1133">Transmembrane helix</keyword>
<feature type="coiled-coil region" evidence="1">
    <location>
        <begin position="268"/>
        <end position="404"/>
    </location>
</feature>
<dbReference type="RefSeq" id="WP_055462408.1">
    <property type="nucleotide sequence ID" value="NZ_CYHG01000003.1"/>
</dbReference>
<feature type="coiled-coil region" evidence="1">
    <location>
        <begin position="175"/>
        <end position="209"/>
    </location>
</feature>
<protein>
    <submittedName>
        <fullName evidence="3">Uncharacterized protein</fullName>
    </submittedName>
</protein>
<keyword evidence="2" id="KW-0472">Membrane</keyword>
<evidence type="ECO:0000256" key="1">
    <source>
        <dbReference type="SAM" id="Coils"/>
    </source>
</evidence>
<organism evidence="3 4">
    <name type="scientific">Marinomonas fungiae</name>
    <dbReference type="NCBI Taxonomy" id="1137284"/>
    <lineage>
        <taxon>Bacteria</taxon>
        <taxon>Pseudomonadati</taxon>
        <taxon>Pseudomonadota</taxon>
        <taxon>Gammaproteobacteria</taxon>
        <taxon>Oceanospirillales</taxon>
        <taxon>Oceanospirillaceae</taxon>
        <taxon>Marinomonas</taxon>
    </lineage>
</organism>
<keyword evidence="1" id="KW-0175">Coiled coil</keyword>
<evidence type="ECO:0000313" key="3">
    <source>
        <dbReference type="EMBL" id="CUB03454.1"/>
    </source>
</evidence>
<feature type="coiled-coil region" evidence="1">
    <location>
        <begin position="61"/>
        <end position="139"/>
    </location>
</feature>
<dbReference type="STRING" id="1137284.GCA_001418205_01305"/>
<dbReference type="AlphaFoldDB" id="A0A0K6IK18"/>
<name>A0A0K6IK18_9GAMM</name>
<keyword evidence="2" id="KW-0812">Transmembrane</keyword>
<dbReference type="PROSITE" id="PS51257">
    <property type="entry name" value="PROKAR_LIPOPROTEIN"/>
    <property type="match status" value="1"/>
</dbReference>
<sequence length="565" mass="63663">MKKPYRYVVPVALGTILTACSHTSVITDSASSESNAQTLWSASPQDVEQSNVLSPAKVSELELLRQRIADNADRIVQLTAQLDEKDRLLAELMSNDKDAALLLTIQQLEKERNALEIRYNQLRLENDRLTAQIHTLENDIQVTKLSSSEQQADFVALNRNFRTLDSAHYALSKDYRDLSIEHAHLKSQLDTLTEQNKHLAQEFSLLNEENLKLGGALSEARAQHQVLWDKIRVQGNVIDTLQTQNAELQRKGGLIIAAEGNPDNLPDLAKLEAKITRLKAELSAQNDLISGYQVDVAQLESALTRQENDLNGQLETLQNRYQELTARHKQLNAELSNMRDMLNARDQRIASLQQELDRSDQQKATLLAEIKQLREQHEDSLQQIVSLEQQAAVEAEQKTKLENQVNNLIPFEGAVMSLQRQLQSELTNVRWTLPTSANLHDTFEIQLSAEVNNPVQGQTYYAELFVDSALSMMSAAEAESTLNQGQLNFRWRLSGLNERPNATMNVSVTQEVNYNGQVILRKIYRDTESVELISKDWLSKYGFWAAAILGGLLMGFGVGKLGRRT</sequence>
<reference evidence="4" key="1">
    <citation type="submission" date="2015-08" db="EMBL/GenBank/DDBJ databases">
        <authorList>
            <person name="Varghese N."/>
        </authorList>
    </citation>
    <scope>NUCLEOTIDE SEQUENCE [LARGE SCALE GENOMIC DNA]</scope>
    <source>
        <strain evidence="4">JCM 18476</strain>
    </source>
</reference>